<dbReference type="Proteomes" id="UP000444721">
    <property type="component" value="Unassembled WGS sequence"/>
</dbReference>
<evidence type="ECO:0000313" key="2">
    <source>
        <dbReference type="EMBL" id="KAF0977652.1"/>
    </source>
</evidence>
<dbReference type="VEuPathDB" id="AmoebaDB:FDP41_003644"/>
<dbReference type="EMBL" id="VFQX01000034">
    <property type="protein sequence ID" value="KAF0977652.1"/>
    <property type="molecule type" value="Genomic_DNA"/>
</dbReference>
<dbReference type="AlphaFoldDB" id="A0A6A5BSH7"/>
<gene>
    <name evidence="2" type="ORF">FDP41_003644</name>
</gene>
<reference evidence="2 3" key="1">
    <citation type="journal article" date="2019" name="Sci. Rep.">
        <title>Nanopore sequencing improves the draft genome of the human pathogenic amoeba Naegleria fowleri.</title>
        <authorList>
            <person name="Liechti N."/>
            <person name="Schurch N."/>
            <person name="Bruggmann R."/>
            <person name="Wittwer M."/>
        </authorList>
    </citation>
    <scope>NUCLEOTIDE SEQUENCE [LARGE SCALE GENOMIC DNA]</scope>
    <source>
        <strain evidence="2 3">ATCC 30894</strain>
    </source>
</reference>
<dbReference type="OMA" id="PMNSAYG"/>
<feature type="compositionally biased region" description="Basic residues" evidence="1">
    <location>
        <begin position="42"/>
        <end position="60"/>
    </location>
</feature>
<dbReference type="VEuPathDB" id="AmoebaDB:NF0131330"/>
<feature type="region of interest" description="Disordered" evidence="1">
    <location>
        <begin position="299"/>
        <end position="343"/>
    </location>
</feature>
<feature type="region of interest" description="Disordered" evidence="1">
    <location>
        <begin position="1"/>
        <end position="104"/>
    </location>
</feature>
<dbReference type="GeneID" id="68110862"/>
<feature type="compositionally biased region" description="Low complexity" evidence="1">
    <location>
        <begin position="325"/>
        <end position="343"/>
    </location>
</feature>
<proteinExistence type="predicted"/>
<accession>A0A6A5BSH7</accession>
<dbReference type="VEuPathDB" id="AmoebaDB:NfTy_069940"/>
<dbReference type="RefSeq" id="XP_044562365.1">
    <property type="nucleotide sequence ID" value="XM_044706971.1"/>
</dbReference>
<organism evidence="2 3">
    <name type="scientific">Naegleria fowleri</name>
    <name type="common">Brain eating amoeba</name>
    <dbReference type="NCBI Taxonomy" id="5763"/>
    <lineage>
        <taxon>Eukaryota</taxon>
        <taxon>Discoba</taxon>
        <taxon>Heterolobosea</taxon>
        <taxon>Tetramitia</taxon>
        <taxon>Eutetramitia</taxon>
        <taxon>Vahlkampfiidae</taxon>
        <taxon>Naegleria</taxon>
    </lineage>
</organism>
<evidence type="ECO:0000313" key="3">
    <source>
        <dbReference type="Proteomes" id="UP000444721"/>
    </source>
</evidence>
<comment type="caution">
    <text evidence="2">The sequence shown here is derived from an EMBL/GenBank/DDBJ whole genome shotgun (WGS) entry which is preliminary data.</text>
</comment>
<feature type="compositionally biased region" description="Polar residues" evidence="1">
    <location>
        <begin position="304"/>
        <end position="313"/>
    </location>
</feature>
<evidence type="ECO:0000256" key="1">
    <source>
        <dbReference type="SAM" id="MobiDB-lite"/>
    </source>
</evidence>
<feature type="compositionally biased region" description="Polar residues" evidence="1">
    <location>
        <begin position="8"/>
        <end position="23"/>
    </location>
</feature>
<feature type="compositionally biased region" description="Polar residues" evidence="1">
    <location>
        <begin position="76"/>
        <end position="102"/>
    </location>
</feature>
<dbReference type="OrthoDB" id="10552765at2759"/>
<sequence length="343" mass="39002">MTKVKPSTPKNFQDNESEQTQSLLGVIISDDGSLSSSPKPSTPKKRNNRRSASLKKNIRKQIRETECPPPIINGSKGESSHSTPLVVSSNNISTQPSSNSIPANEPQHDYWREILLESHFERFGSLGENYNNDELYNLLVAHSNVAITSASFWKKRINVLLQKFAPFISPMNSAYGTDKIKSKGYKRVMEILHKLCCVCRAGRSQKDFSLIFNFEALELSELLMRLVMVFISEGTENNSFEAADNFLDLTAKEREKSRKRVQQNHQEDVIKNMNQFMNRSSRRRGGYDRNRGYYQRYQPYNIPQPASSGNPHSGNKPPFQRRGYNSNTNTNPNSQQTPSSNTL</sequence>
<keyword evidence="3" id="KW-1185">Reference proteome</keyword>
<protein>
    <submittedName>
        <fullName evidence="2">Uncharacterized protein</fullName>
    </submittedName>
</protein>
<name>A0A6A5BSH7_NAEFO</name>